<organism evidence="1 2">
    <name type="scientific">Phaseolus angularis</name>
    <name type="common">Azuki bean</name>
    <name type="synonym">Vigna angularis</name>
    <dbReference type="NCBI Taxonomy" id="3914"/>
    <lineage>
        <taxon>Eukaryota</taxon>
        <taxon>Viridiplantae</taxon>
        <taxon>Streptophyta</taxon>
        <taxon>Embryophyta</taxon>
        <taxon>Tracheophyta</taxon>
        <taxon>Spermatophyta</taxon>
        <taxon>Magnoliopsida</taxon>
        <taxon>eudicotyledons</taxon>
        <taxon>Gunneridae</taxon>
        <taxon>Pentapetalae</taxon>
        <taxon>rosids</taxon>
        <taxon>fabids</taxon>
        <taxon>Fabales</taxon>
        <taxon>Fabaceae</taxon>
        <taxon>Papilionoideae</taxon>
        <taxon>50 kb inversion clade</taxon>
        <taxon>NPAAA clade</taxon>
        <taxon>indigoferoid/millettioid clade</taxon>
        <taxon>Phaseoleae</taxon>
        <taxon>Vigna</taxon>
    </lineage>
</organism>
<dbReference type="EMBL" id="KQ258286">
    <property type="protein sequence ID" value="KOM25758.1"/>
    <property type="molecule type" value="Genomic_DNA"/>
</dbReference>
<dbReference type="AlphaFoldDB" id="A0A0L9T5A1"/>
<accession>A0A0L9T5A1</accession>
<name>A0A0L9T5A1_PHAAN</name>
<proteinExistence type="predicted"/>
<dbReference type="Proteomes" id="UP000053144">
    <property type="component" value="Unassembled WGS sequence"/>
</dbReference>
<evidence type="ECO:0000313" key="2">
    <source>
        <dbReference type="Proteomes" id="UP000053144"/>
    </source>
</evidence>
<reference evidence="2" key="1">
    <citation type="journal article" date="2015" name="Proc. Natl. Acad. Sci. U.S.A.">
        <title>Genome sequencing of adzuki bean (Vigna angularis) provides insight into high starch and low fat accumulation and domestication.</title>
        <authorList>
            <person name="Yang K."/>
            <person name="Tian Z."/>
            <person name="Chen C."/>
            <person name="Luo L."/>
            <person name="Zhao B."/>
            <person name="Wang Z."/>
            <person name="Yu L."/>
            <person name="Li Y."/>
            <person name="Sun Y."/>
            <person name="Li W."/>
            <person name="Chen Y."/>
            <person name="Li Y."/>
            <person name="Zhang Y."/>
            <person name="Ai D."/>
            <person name="Zhao J."/>
            <person name="Shang C."/>
            <person name="Ma Y."/>
            <person name="Wu B."/>
            <person name="Wang M."/>
            <person name="Gao L."/>
            <person name="Sun D."/>
            <person name="Zhang P."/>
            <person name="Guo F."/>
            <person name="Wang W."/>
            <person name="Li Y."/>
            <person name="Wang J."/>
            <person name="Varshney R.K."/>
            <person name="Wang J."/>
            <person name="Ling H.Q."/>
            <person name="Wan P."/>
        </authorList>
    </citation>
    <scope>NUCLEOTIDE SEQUENCE</scope>
    <source>
        <strain evidence="2">cv. Jingnong 6</strain>
    </source>
</reference>
<protein>
    <submittedName>
        <fullName evidence="1">Uncharacterized protein</fullName>
    </submittedName>
</protein>
<gene>
    <name evidence="1" type="ORF">LR48_Vigan181s003600</name>
</gene>
<evidence type="ECO:0000313" key="1">
    <source>
        <dbReference type="EMBL" id="KOM25758.1"/>
    </source>
</evidence>
<sequence>MAFQPKIEFGSLPSFIPTANEKEYGDMRTRIESEAFGFGVIKIMSVCLYLLSSDSDHDHLVNLECLVLSISDVNFVFWSVYPYTQSIVHTQIEKNNCQLNYASVKTTYSSIVIQIWMSRVLGIYLASVGECQLDYASVKMSCVLGIYLASVGECQLNYASVKMSRVSCGLMSMP</sequence>
<dbReference type="Gramene" id="KOM25758">
    <property type="protein sequence ID" value="KOM25758"/>
    <property type="gene ID" value="LR48_Vigan181s003600"/>
</dbReference>